<feature type="region of interest" description="Disordered" evidence="1">
    <location>
        <begin position="284"/>
        <end position="316"/>
    </location>
</feature>
<feature type="compositionally biased region" description="Basic and acidic residues" evidence="1">
    <location>
        <begin position="306"/>
        <end position="316"/>
    </location>
</feature>
<keyword evidence="3" id="KW-1185">Reference proteome</keyword>
<dbReference type="Gene3D" id="3.40.720.10">
    <property type="entry name" value="Alkaline Phosphatase, subunit A"/>
    <property type="match status" value="1"/>
</dbReference>
<proteinExistence type="predicted"/>
<dbReference type="Proteomes" id="UP001595945">
    <property type="component" value="Unassembled WGS sequence"/>
</dbReference>
<dbReference type="InterPro" id="IPR017850">
    <property type="entry name" value="Alkaline_phosphatase_core_sf"/>
</dbReference>
<dbReference type="AlphaFoldDB" id="A0ABD5Q3W3"/>
<evidence type="ECO:0000313" key="3">
    <source>
        <dbReference type="Proteomes" id="UP001595945"/>
    </source>
</evidence>
<dbReference type="SUPFAM" id="SSF53649">
    <property type="entry name" value="Alkaline phosphatase-like"/>
    <property type="match status" value="1"/>
</dbReference>
<accession>A0ABD5Q3W3</accession>
<protein>
    <recommendedName>
        <fullName evidence="4">PglZ domain-containing protein</fullName>
    </recommendedName>
</protein>
<organism evidence="2 3">
    <name type="scientific">Halorussus aquaticus</name>
    <dbReference type="NCBI Taxonomy" id="2953748"/>
    <lineage>
        <taxon>Archaea</taxon>
        <taxon>Methanobacteriati</taxon>
        <taxon>Methanobacteriota</taxon>
        <taxon>Stenosarchaea group</taxon>
        <taxon>Halobacteria</taxon>
        <taxon>Halobacteriales</taxon>
        <taxon>Haladaptataceae</taxon>
        <taxon>Halorussus</taxon>
    </lineage>
</organism>
<dbReference type="RefSeq" id="WP_254269079.1">
    <property type="nucleotide sequence ID" value="NZ_CP100400.1"/>
</dbReference>
<evidence type="ECO:0000256" key="1">
    <source>
        <dbReference type="SAM" id="MobiDB-lite"/>
    </source>
</evidence>
<feature type="compositionally biased region" description="Basic and acidic residues" evidence="1">
    <location>
        <begin position="284"/>
        <end position="295"/>
    </location>
</feature>
<gene>
    <name evidence="2" type="ORF">ACFO9K_13260</name>
</gene>
<dbReference type="EMBL" id="JBHSHT010000002">
    <property type="protein sequence ID" value="MFC4825226.1"/>
    <property type="molecule type" value="Genomic_DNA"/>
</dbReference>
<name>A0ABD5Q3W3_9EURY</name>
<sequence>MAMGSKVTVENLRRILRNPRVVLGELGWQAMKINRKLSEKDGVRITDRDWDTLVLLDGCRLDTFEKCSRLDGDLSAVQSLGSHSTEFIERNFSDGQYHDTVYVSANPHVESLKGSGIFHDIVDVFDWGWDEELRTVPPETMAEATVDAAEQYPHKRIISHFMQPHTPFIGETGRRITHAGLTGGNREQSMGDSSELSLWMRLRYRLSSEDFETIREAYEENLELALPHVQRIQDAVGGKVVVSADHGNMFGERMRPIPAKMWGHPPGLTHPSLVRVPWLTMPHESRRETRADPPREAAAAMEDSQMNERLRALGYK</sequence>
<comment type="caution">
    <text evidence="2">The sequence shown here is derived from an EMBL/GenBank/DDBJ whole genome shotgun (WGS) entry which is preliminary data.</text>
</comment>
<dbReference type="GeneID" id="73044062"/>
<evidence type="ECO:0008006" key="4">
    <source>
        <dbReference type="Google" id="ProtNLM"/>
    </source>
</evidence>
<reference evidence="2 3" key="1">
    <citation type="journal article" date="2019" name="Int. J. Syst. Evol. Microbiol.">
        <title>The Global Catalogue of Microorganisms (GCM) 10K type strain sequencing project: providing services to taxonomists for standard genome sequencing and annotation.</title>
        <authorList>
            <consortium name="The Broad Institute Genomics Platform"/>
            <consortium name="The Broad Institute Genome Sequencing Center for Infectious Disease"/>
            <person name="Wu L."/>
            <person name="Ma J."/>
        </authorList>
    </citation>
    <scope>NUCLEOTIDE SEQUENCE [LARGE SCALE GENOMIC DNA]</scope>
    <source>
        <strain evidence="2 3">XZYJ18</strain>
    </source>
</reference>
<evidence type="ECO:0000313" key="2">
    <source>
        <dbReference type="EMBL" id="MFC4825226.1"/>
    </source>
</evidence>